<comment type="caution">
    <text evidence="2">The sequence shown here is derived from an EMBL/GenBank/DDBJ whole genome shotgun (WGS) entry which is preliminary data.</text>
</comment>
<accession>A0A4Z2HII7</accession>
<feature type="region of interest" description="Disordered" evidence="1">
    <location>
        <begin position="72"/>
        <end position="99"/>
    </location>
</feature>
<dbReference type="AlphaFoldDB" id="A0A4Z2HII7"/>
<protein>
    <submittedName>
        <fullName evidence="2">Uncharacterized protein</fullName>
    </submittedName>
</protein>
<keyword evidence="3" id="KW-1185">Reference proteome</keyword>
<gene>
    <name evidence="2" type="ORF">EYF80_024022</name>
</gene>
<feature type="compositionally biased region" description="Pro residues" evidence="1">
    <location>
        <begin position="77"/>
        <end position="86"/>
    </location>
</feature>
<proteinExistence type="predicted"/>
<evidence type="ECO:0000256" key="1">
    <source>
        <dbReference type="SAM" id="MobiDB-lite"/>
    </source>
</evidence>
<dbReference type="Proteomes" id="UP000314294">
    <property type="component" value="Unassembled WGS sequence"/>
</dbReference>
<dbReference type="EMBL" id="SRLO01000230">
    <property type="protein sequence ID" value="TNN65729.1"/>
    <property type="molecule type" value="Genomic_DNA"/>
</dbReference>
<name>A0A4Z2HII7_9TELE</name>
<evidence type="ECO:0000313" key="2">
    <source>
        <dbReference type="EMBL" id="TNN65729.1"/>
    </source>
</evidence>
<sequence length="99" mass="10533">MSYEVPLDSDELVSLGGCETHFCITLDGTRNRSERSIVFVLTGRRVKEEAGSLRAKMMGNVGKLAAGPGICWTPHPLQTPPPPSPPSVSSLPGNQSADQ</sequence>
<evidence type="ECO:0000313" key="3">
    <source>
        <dbReference type="Proteomes" id="UP000314294"/>
    </source>
</evidence>
<reference evidence="2 3" key="1">
    <citation type="submission" date="2019-03" db="EMBL/GenBank/DDBJ databases">
        <title>First draft genome of Liparis tanakae, snailfish: a comprehensive survey of snailfish specific genes.</title>
        <authorList>
            <person name="Kim W."/>
            <person name="Song I."/>
            <person name="Jeong J.-H."/>
            <person name="Kim D."/>
            <person name="Kim S."/>
            <person name="Ryu S."/>
            <person name="Song J.Y."/>
            <person name="Lee S.K."/>
        </authorList>
    </citation>
    <scope>NUCLEOTIDE SEQUENCE [LARGE SCALE GENOMIC DNA]</scope>
    <source>
        <tissue evidence="2">Muscle</tissue>
    </source>
</reference>
<organism evidence="2 3">
    <name type="scientific">Liparis tanakae</name>
    <name type="common">Tanaka's snailfish</name>
    <dbReference type="NCBI Taxonomy" id="230148"/>
    <lineage>
        <taxon>Eukaryota</taxon>
        <taxon>Metazoa</taxon>
        <taxon>Chordata</taxon>
        <taxon>Craniata</taxon>
        <taxon>Vertebrata</taxon>
        <taxon>Euteleostomi</taxon>
        <taxon>Actinopterygii</taxon>
        <taxon>Neopterygii</taxon>
        <taxon>Teleostei</taxon>
        <taxon>Neoteleostei</taxon>
        <taxon>Acanthomorphata</taxon>
        <taxon>Eupercaria</taxon>
        <taxon>Perciformes</taxon>
        <taxon>Cottioidei</taxon>
        <taxon>Cottales</taxon>
        <taxon>Liparidae</taxon>
        <taxon>Liparis</taxon>
    </lineage>
</organism>